<dbReference type="InterPro" id="IPR011990">
    <property type="entry name" value="TPR-like_helical_dom_sf"/>
</dbReference>
<dbReference type="PROSITE" id="PS51375">
    <property type="entry name" value="PPR"/>
    <property type="match status" value="3"/>
</dbReference>
<dbReference type="EMBL" id="WOCE01000015">
    <property type="protein sequence ID" value="KAE9598183.1"/>
    <property type="molecule type" value="Genomic_DNA"/>
</dbReference>
<dbReference type="PANTHER" id="PTHR47926">
    <property type="entry name" value="PENTATRICOPEPTIDE REPEAT-CONTAINING PROTEIN"/>
    <property type="match status" value="1"/>
</dbReference>
<dbReference type="NCBIfam" id="TIGR00756">
    <property type="entry name" value="PPR"/>
    <property type="match status" value="4"/>
</dbReference>
<keyword evidence="1" id="KW-0677">Repeat</keyword>
<dbReference type="InterPro" id="IPR002885">
    <property type="entry name" value="PPR_rpt"/>
</dbReference>
<feature type="repeat" description="PPR" evidence="2">
    <location>
        <begin position="109"/>
        <end position="144"/>
    </location>
</feature>
<dbReference type="AlphaFoldDB" id="A0A6A4P053"/>
<dbReference type="GO" id="GO:0003723">
    <property type="term" value="F:RNA binding"/>
    <property type="evidence" value="ECO:0007669"/>
    <property type="project" value="InterPro"/>
</dbReference>
<protein>
    <submittedName>
        <fullName evidence="3">Putative tetratricopeptide-like helical domain-containing protein</fullName>
    </submittedName>
</protein>
<evidence type="ECO:0000313" key="3">
    <source>
        <dbReference type="EMBL" id="KAE9598183.1"/>
    </source>
</evidence>
<dbReference type="Pfam" id="PF13041">
    <property type="entry name" value="PPR_2"/>
    <property type="match status" value="1"/>
</dbReference>
<gene>
    <name evidence="3" type="ORF">Lalb_Chr15g0077821</name>
</gene>
<keyword evidence="4" id="KW-1185">Reference proteome</keyword>
<comment type="caution">
    <text evidence="3">The sequence shown here is derived from an EMBL/GenBank/DDBJ whole genome shotgun (WGS) entry which is preliminary data.</text>
</comment>
<evidence type="ECO:0000256" key="1">
    <source>
        <dbReference type="ARBA" id="ARBA00022737"/>
    </source>
</evidence>
<dbReference type="FunFam" id="1.25.40.10:FF:000790">
    <property type="entry name" value="Pentatricopeptide repeat-containing protein"/>
    <property type="match status" value="1"/>
</dbReference>
<dbReference type="OrthoDB" id="185373at2759"/>
<evidence type="ECO:0000313" key="4">
    <source>
        <dbReference type="Proteomes" id="UP000447434"/>
    </source>
</evidence>
<name>A0A6A4P053_LUPAL</name>
<feature type="repeat" description="PPR" evidence="2">
    <location>
        <begin position="245"/>
        <end position="279"/>
    </location>
</feature>
<evidence type="ECO:0000256" key="2">
    <source>
        <dbReference type="PROSITE-ProRule" id="PRU00708"/>
    </source>
</evidence>
<dbReference type="Proteomes" id="UP000447434">
    <property type="component" value="Chromosome 15"/>
</dbReference>
<dbReference type="InterPro" id="IPR046960">
    <property type="entry name" value="PPR_At4g14850-like_plant"/>
</dbReference>
<dbReference type="GO" id="GO:0009451">
    <property type="term" value="P:RNA modification"/>
    <property type="evidence" value="ECO:0007669"/>
    <property type="project" value="InterPro"/>
</dbReference>
<feature type="repeat" description="PPR" evidence="2">
    <location>
        <begin position="280"/>
        <end position="314"/>
    </location>
</feature>
<dbReference type="Gene3D" id="1.25.40.10">
    <property type="entry name" value="Tetratricopeptide repeat domain"/>
    <property type="match status" value="3"/>
</dbReference>
<accession>A0A6A4P053</accession>
<organism evidence="3 4">
    <name type="scientific">Lupinus albus</name>
    <name type="common">White lupine</name>
    <name type="synonym">Lupinus termis</name>
    <dbReference type="NCBI Taxonomy" id="3870"/>
    <lineage>
        <taxon>Eukaryota</taxon>
        <taxon>Viridiplantae</taxon>
        <taxon>Streptophyta</taxon>
        <taxon>Embryophyta</taxon>
        <taxon>Tracheophyta</taxon>
        <taxon>Spermatophyta</taxon>
        <taxon>Magnoliopsida</taxon>
        <taxon>eudicotyledons</taxon>
        <taxon>Gunneridae</taxon>
        <taxon>Pentapetalae</taxon>
        <taxon>rosids</taxon>
        <taxon>fabids</taxon>
        <taxon>Fabales</taxon>
        <taxon>Fabaceae</taxon>
        <taxon>Papilionoideae</taxon>
        <taxon>50 kb inversion clade</taxon>
        <taxon>genistoids sensu lato</taxon>
        <taxon>core genistoids</taxon>
        <taxon>Genisteae</taxon>
        <taxon>Lupinus</taxon>
    </lineage>
</organism>
<dbReference type="Pfam" id="PF01535">
    <property type="entry name" value="PPR"/>
    <property type="match status" value="3"/>
</dbReference>
<proteinExistence type="predicted"/>
<sequence>MKHKVLSCFVRSFNSWALSLKNASSPHKAIHIFSKMHRKNVPFDSFCILFTLKSCTHFHNLPIIQNLHSHIIKLGFTFNVYISTSLLNAYVLLSFLDACLLFDEMPHRNVVTWNTMIMGYSKSGNDIRRAREVFEQMPCRDIVSWSSMIAGYNNVGNFEQGLLLFRQMMFHEEVKVDQVTAGLVLSACGKMGCVGLLAGKSVHGLMVKNRWELNVEIGDALVNMYAKCGNLRSGAQVFEMMSERDVKSWTALICGAAKHGFSEEALLVFEKMVVSGVKPNELTFTAVLSACARAGLDEEGRRYFKMIEENGMEPRIQHYACLVYLVGKAGNLEEAYDIIKAMRLEPNVVVLGSFLSACKEHRQFGMAERVIEQVLTMAKPENDRGIYNLVCDLYVMGDKLEEVERVRKLMLNTEHVRNARDSSFEQLVLKPHKDTIY</sequence>
<dbReference type="PANTHER" id="PTHR47926:SF452">
    <property type="entry name" value="PENTATRICOPEPTIDE REPEAT-CONTAINING PROTEIN"/>
    <property type="match status" value="1"/>
</dbReference>
<reference evidence="4" key="1">
    <citation type="journal article" date="2020" name="Nat. Commun.">
        <title>Genome sequence of the cluster root forming white lupin.</title>
        <authorList>
            <person name="Hufnagel B."/>
            <person name="Marques A."/>
            <person name="Soriano A."/>
            <person name="Marques L."/>
            <person name="Divol F."/>
            <person name="Doumas P."/>
            <person name="Sallet E."/>
            <person name="Mancinotti D."/>
            <person name="Carrere S."/>
            <person name="Marande W."/>
            <person name="Arribat S."/>
            <person name="Keller J."/>
            <person name="Huneau C."/>
            <person name="Blein T."/>
            <person name="Aime D."/>
            <person name="Laguerre M."/>
            <person name="Taylor J."/>
            <person name="Schubert V."/>
            <person name="Nelson M."/>
            <person name="Geu-Flores F."/>
            <person name="Crespi M."/>
            <person name="Gallardo-Guerrero K."/>
            <person name="Delaux P.-M."/>
            <person name="Salse J."/>
            <person name="Berges H."/>
            <person name="Guyot R."/>
            <person name="Gouzy J."/>
            <person name="Peret B."/>
        </authorList>
    </citation>
    <scope>NUCLEOTIDE SEQUENCE [LARGE SCALE GENOMIC DNA]</scope>
    <source>
        <strain evidence="4">cv. Amiga</strain>
    </source>
</reference>